<dbReference type="RefSeq" id="WP_092721434.1">
    <property type="nucleotide sequence ID" value="NZ_FNNO01000001.1"/>
</dbReference>
<evidence type="ECO:0000313" key="3">
    <source>
        <dbReference type="EMBL" id="SDW11300.1"/>
    </source>
</evidence>
<name>A0A8X8L9T1_9BACT</name>
<evidence type="ECO:0000256" key="1">
    <source>
        <dbReference type="SAM" id="SignalP"/>
    </source>
</evidence>
<dbReference type="InterPro" id="IPR011008">
    <property type="entry name" value="Dimeric_a/b-barrel"/>
</dbReference>
<sequence>MKLFSRFATGLLLILAAITGFASNGRKAAARSYYQIKVYRMKSQEQMAMVNAYLKDAFIPALHRYGIAKVGAFSFVGNDTAAEKSLYVFIPLRSPAQLVEIDEKLSKDAAYQKDGAAYLNAAFNAPAYTRMESILLYAFNDMPGYQAPDLKGEQAERIYELRSYESATEQLHKGKVRMFNEGGEIPLFKRLGFNAVFYAQVISGSHMPNLMYMTSFDNRAERDAHWKTFSADPEWKRLSALPEYKNTVSKIDIVFLHPTAYSEL</sequence>
<dbReference type="Gene3D" id="3.30.70.100">
    <property type="match status" value="2"/>
</dbReference>
<dbReference type="EMBL" id="FNNO01000001">
    <property type="protein sequence ID" value="SDW11300.1"/>
    <property type="molecule type" value="Genomic_DNA"/>
</dbReference>
<feature type="chain" id="PRO_5036449323" evidence="1">
    <location>
        <begin position="23"/>
        <end position="264"/>
    </location>
</feature>
<feature type="domain" description="NIPSNAP" evidence="2">
    <location>
        <begin position="159"/>
        <end position="262"/>
    </location>
</feature>
<dbReference type="AlphaFoldDB" id="A0A8X8L9T1"/>
<evidence type="ECO:0000313" key="4">
    <source>
        <dbReference type="Proteomes" id="UP000198711"/>
    </source>
</evidence>
<protein>
    <submittedName>
        <fullName evidence="3">NIPSNAP protein</fullName>
    </submittedName>
</protein>
<accession>A0A8X8L9T1</accession>
<reference evidence="3 4" key="1">
    <citation type="submission" date="2016-10" db="EMBL/GenBank/DDBJ databases">
        <authorList>
            <person name="Varghese N."/>
            <person name="Submissions S."/>
        </authorList>
    </citation>
    <scope>NUCLEOTIDE SEQUENCE [LARGE SCALE GENOMIC DNA]</scope>
    <source>
        <strain evidence="3 4">DSM 25353</strain>
    </source>
</reference>
<comment type="caution">
    <text evidence="3">The sequence shown here is derived from an EMBL/GenBank/DDBJ whole genome shotgun (WGS) entry which is preliminary data.</text>
</comment>
<dbReference type="InterPro" id="IPR012577">
    <property type="entry name" value="NIPSNAP"/>
</dbReference>
<feature type="signal peptide" evidence="1">
    <location>
        <begin position="1"/>
        <end position="22"/>
    </location>
</feature>
<keyword evidence="4" id="KW-1185">Reference proteome</keyword>
<proteinExistence type="predicted"/>
<organism evidence="3 4">
    <name type="scientific">Hydrobacter penzbergensis</name>
    <dbReference type="NCBI Taxonomy" id="1235997"/>
    <lineage>
        <taxon>Bacteria</taxon>
        <taxon>Pseudomonadati</taxon>
        <taxon>Bacteroidota</taxon>
        <taxon>Chitinophagia</taxon>
        <taxon>Chitinophagales</taxon>
        <taxon>Chitinophagaceae</taxon>
        <taxon>Hydrobacter</taxon>
    </lineage>
</organism>
<dbReference type="Proteomes" id="UP000198711">
    <property type="component" value="Unassembled WGS sequence"/>
</dbReference>
<evidence type="ECO:0000259" key="2">
    <source>
        <dbReference type="Pfam" id="PF07978"/>
    </source>
</evidence>
<dbReference type="Pfam" id="PF07978">
    <property type="entry name" value="NIPSNAP"/>
    <property type="match status" value="1"/>
</dbReference>
<dbReference type="SUPFAM" id="SSF54909">
    <property type="entry name" value="Dimeric alpha+beta barrel"/>
    <property type="match status" value="1"/>
</dbReference>
<keyword evidence="1" id="KW-0732">Signal</keyword>
<gene>
    <name evidence="3" type="ORF">SAMN05444410_101266</name>
</gene>